<organism evidence="3 4">
    <name type="scientific">Rosistilla oblonga</name>
    <dbReference type="NCBI Taxonomy" id="2527990"/>
    <lineage>
        <taxon>Bacteria</taxon>
        <taxon>Pseudomonadati</taxon>
        <taxon>Planctomycetota</taxon>
        <taxon>Planctomycetia</taxon>
        <taxon>Pirellulales</taxon>
        <taxon>Pirellulaceae</taxon>
        <taxon>Rosistilla</taxon>
    </lineage>
</organism>
<evidence type="ECO:0000256" key="1">
    <source>
        <dbReference type="SAM" id="SignalP"/>
    </source>
</evidence>
<feature type="domain" description="3-keto-alpha-glucoside-1,2-lyase/3-keto-2-hydroxy-glucal hydratase" evidence="2">
    <location>
        <begin position="27"/>
        <end position="215"/>
    </location>
</feature>
<feature type="chain" id="PRO_5021769795" description="3-keto-alpha-glucoside-1,2-lyase/3-keto-2-hydroxy-glucal hydratase domain-containing protein" evidence="1">
    <location>
        <begin position="20"/>
        <end position="391"/>
    </location>
</feature>
<dbReference type="InterPro" id="IPR010496">
    <property type="entry name" value="AL/BT2_dom"/>
</dbReference>
<dbReference type="EMBL" id="CP036318">
    <property type="protein sequence ID" value="QDV55626.1"/>
    <property type="molecule type" value="Genomic_DNA"/>
</dbReference>
<sequence precursor="true">MHRSWIVALVLLLAPTANLWSQQKDDGFVPMFNGKDLSGWQLVNTDPRTWSVEDGMLICSGKPIGELRTDRMYQNFIMEVEWRHMVPKGNAGIFVWADDITAKGQPFHRGIEVQILENAYGKADWFTTHGDIFPIHGAKMTPVNDRGGSRAFPTEMRSLPTPQWNHYRIEAIDGAISLAVNGKVVTRGTDCNPRKGYLCIESEGGVVHYRNAKIKELPDTPIEANMVAIADRGYRCLYTGIDLTGWNVQQPEGAAKQTAEEAAGHWKPSDWVLSCTGATGENLPLATDEAFGDYGFVVDFRLNKDSGSPQIRLRGDAAAITIAGDHSPLTPHLDKVGKWNRIEGEVRGDKVSLTINGNEIEPFAATGSADAKGPLTLVPDGPVDFTNIFVR</sequence>
<evidence type="ECO:0000259" key="2">
    <source>
        <dbReference type="Pfam" id="PF06439"/>
    </source>
</evidence>
<reference evidence="3 4" key="1">
    <citation type="submission" date="2019-02" db="EMBL/GenBank/DDBJ databases">
        <title>Deep-cultivation of Planctomycetes and their phenomic and genomic characterization uncovers novel biology.</title>
        <authorList>
            <person name="Wiegand S."/>
            <person name="Jogler M."/>
            <person name="Boedeker C."/>
            <person name="Pinto D."/>
            <person name="Vollmers J."/>
            <person name="Rivas-Marin E."/>
            <person name="Kohn T."/>
            <person name="Peeters S.H."/>
            <person name="Heuer A."/>
            <person name="Rast P."/>
            <person name="Oberbeckmann S."/>
            <person name="Bunk B."/>
            <person name="Jeske O."/>
            <person name="Meyerdierks A."/>
            <person name="Storesund J.E."/>
            <person name="Kallscheuer N."/>
            <person name="Luecker S."/>
            <person name="Lage O.M."/>
            <person name="Pohl T."/>
            <person name="Merkel B.J."/>
            <person name="Hornburger P."/>
            <person name="Mueller R.-W."/>
            <person name="Bruemmer F."/>
            <person name="Labrenz M."/>
            <person name="Spormann A.M."/>
            <person name="Op den Camp H."/>
            <person name="Overmann J."/>
            <person name="Amann R."/>
            <person name="Jetten M.S.M."/>
            <person name="Mascher T."/>
            <person name="Medema M.H."/>
            <person name="Devos D.P."/>
            <person name="Kaster A.-K."/>
            <person name="Ovreas L."/>
            <person name="Rohde M."/>
            <person name="Galperin M.Y."/>
            <person name="Jogler C."/>
        </authorList>
    </citation>
    <scope>NUCLEOTIDE SEQUENCE [LARGE SCALE GENOMIC DNA]</scope>
    <source>
        <strain evidence="3 4">Mal33</strain>
    </source>
</reference>
<name>A0A518IRA2_9BACT</name>
<dbReference type="Pfam" id="PF06439">
    <property type="entry name" value="3keto-disac_hyd"/>
    <property type="match status" value="1"/>
</dbReference>
<accession>A0A518IRA2</accession>
<dbReference type="Gene3D" id="2.60.120.560">
    <property type="entry name" value="Exo-inulinase, domain 1"/>
    <property type="match status" value="2"/>
</dbReference>
<dbReference type="GO" id="GO:0016787">
    <property type="term" value="F:hydrolase activity"/>
    <property type="evidence" value="ECO:0007669"/>
    <property type="project" value="InterPro"/>
</dbReference>
<evidence type="ECO:0000313" key="4">
    <source>
        <dbReference type="Proteomes" id="UP000316770"/>
    </source>
</evidence>
<evidence type="ECO:0000313" key="3">
    <source>
        <dbReference type="EMBL" id="QDV55626.1"/>
    </source>
</evidence>
<dbReference type="AlphaFoldDB" id="A0A518IRA2"/>
<protein>
    <recommendedName>
        <fullName evidence="2">3-keto-alpha-glucoside-1,2-lyase/3-keto-2-hydroxy-glucal hydratase domain-containing protein</fullName>
    </recommendedName>
</protein>
<keyword evidence="1" id="KW-0732">Signal</keyword>
<feature type="signal peptide" evidence="1">
    <location>
        <begin position="1"/>
        <end position="19"/>
    </location>
</feature>
<dbReference type="Proteomes" id="UP000316770">
    <property type="component" value="Chromosome"/>
</dbReference>
<gene>
    <name evidence="3" type="ORF">Mal33_16040</name>
</gene>
<keyword evidence="4" id="KW-1185">Reference proteome</keyword>
<dbReference type="RefSeq" id="WP_145283507.1">
    <property type="nucleotide sequence ID" value="NZ_CP036318.1"/>
</dbReference>
<proteinExistence type="predicted"/>